<dbReference type="Pfam" id="PF01261">
    <property type="entry name" value="AP_endonuc_2"/>
    <property type="match status" value="1"/>
</dbReference>
<dbReference type="STRING" id="1166073.SAMN05192530_10431"/>
<dbReference type="RefSeq" id="WP_090672808.1">
    <property type="nucleotide sequence ID" value="NZ_FNIT01000004.1"/>
</dbReference>
<sequence length="300" mass="32689">MNKLGVHALVWEAGWSHEECARAIRSTAEVGYDFIEVPALDPSLIDPVFTRRELEMAGIGVSFSLGLDFDSDISSGDRDKRERGRRKLEDAVRVCRDCGGHTIGGILYSGFGKYAAPATAEGIRQSAETLAGVAQIAAKSDITLALEVVNRYETNICNTAAQGVEMARLVGAPNVKVHLDVYHMNIEESDIAGAIREAGPHIGYFHTGDSHRGYMGSGSVDLTAVFRALVAARYEGPIAFESFSSRVVGQPLEGILGIWRNLWEDSRDLASHALLYTRAMLKAAQEAERQAAERSRLPLR</sequence>
<name>A0A1H0HCR7_9HYPH</name>
<proteinExistence type="predicted"/>
<feature type="domain" description="Xylose isomerase-like TIM barrel" evidence="1">
    <location>
        <begin position="26"/>
        <end position="251"/>
    </location>
</feature>
<evidence type="ECO:0000313" key="3">
    <source>
        <dbReference type="Proteomes" id="UP000198793"/>
    </source>
</evidence>
<dbReference type="EMBL" id="FNIT01000004">
    <property type="protein sequence ID" value="SDO16844.1"/>
    <property type="molecule type" value="Genomic_DNA"/>
</dbReference>
<accession>A0A1H0HCR7</accession>
<dbReference type="InterPro" id="IPR036237">
    <property type="entry name" value="Xyl_isomerase-like_sf"/>
</dbReference>
<organism evidence="2 3">
    <name type="scientific">Aureimonas jatrophae</name>
    <dbReference type="NCBI Taxonomy" id="1166073"/>
    <lineage>
        <taxon>Bacteria</taxon>
        <taxon>Pseudomonadati</taxon>
        <taxon>Pseudomonadota</taxon>
        <taxon>Alphaproteobacteria</taxon>
        <taxon>Hyphomicrobiales</taxon>
        <taxon>Aurantimonadaceae</taxon>
        <taxon>Aureimonas</taxon>
    </lineage>
</organism>
<dbReference type="SUPFAM" id="SSF51658">
    <property type="entry name" value="Xylose isomerase-like"/>
    <property type="match status" value="1"/>
</dbReference>
<protein>
    <submittedName>
        <fullName evidence="2">D-psicose/D-tagatose/L-ribulose 3-epimerase</fullName>
    </submittedName>
</protein>
<reference evidence="2 3" key="1">
    <citation type="submission" date="2016-10" db="EMBL/GenBank/DDBJ databases">
        <authorList>
            <person name="de Groot N.N."/>
        </authorList>
    </citation>
    <scope>NUCLEOTIDE SEQUENCE [LARGE SCALE GENOMIC DNA]</scope>
    <source>
        <strain evidence="3">L7-484,KACC 16230,DSM 25025</strain>
    </source>
</reference>
<keyword evidence="3" id="KW-1185">Reference proteome</keyword>
<dbReference type="InterPro" id="IPR050312">
    <property type="entry name" value="IolE/XylAMocC-like"/>
</dbReference>
<dbReference type="Gene3D" id="3.20.20.150">
    <property type="entry name" value="Divalent-metal-dependent TIM barrel enzymes"/>
    <property type="match status" value="1"/>
</dbReference>
<dbReference type="Proteomes" id="UP000198793">
    <property type="component" value="Unassembled WGS sequence"/>
</dbReference>
<gene>
    <name evidence="2" type="ORF">SAMN05192530_10431</name>
</gene>
<dbReference type="PANTHER" id="PTHR12110:SF41">
    <property type="entry name" value="INOSOSE DEHYDRATASE"/>
    <property type="match status" value="1"/>
</dbReference>
<dbReference type="InterPro" id="IPR013022">
    <property type="entry name" value="Xyl_isomerase-like_TIM-brl"/>
</dbReference>
<evidence type="ECO:0000259" key="1">
    <source>
        <dbReference type="Pfam" id="PF01261"/>
    </source>
</evidence>
<dbReference type="AlphaFoldDB" id="A0A1H0HCR7"/>
<evidence type="ECO:0000313" key="2">
    <source>
        <dbReference type="EMBL" id="SDO16844.1"/>
    </source>
</evidence>
<dbReference type="OrthoDB" id="9801426at2"/>
<dbReference type="PANTHER" id="PTHR12110">
    <property type="entry name" value="HYDROXYPYRUVATE ISOMERASE"/>
    <property type="match status" value="1"/>
</dbReference>